<name>A0A0E9UBW2_ANGAN</name>
<reference evidence="1" key="1">
    <citation type="submission" date="2014-11" db="EMBL/GenBank/DDBJ databases">
        <authorList>
            <person name="Amaro Gonzalez C."/>
        </authorList>
    </citation>
    <scope>NUCLEOTIDE SEQUENCE</scope>
</reference>
<accession>A0A0E9UBW2</accession>
<dbReference type="EMBL" id="GBXM01045867">
    <property type="protein sequence ID" value="JAH62710.1"/>
    <property type="molecule type" value="Transcribed_RNA"/>
</dbReference>
<reference evidence="1" key="2">
    <citation type="journal article" date="2015" name="Fish Shellfish Immunol.">
        <title>Early steps in the European eel (Anguilla anguilla)-Vibrio vulnificus interaction in the gills: Role of the RtxA13 toxin.</title>
        <authorList>
            <person name="Callol A."/>
            <person name="Pajuelo D."/>
            <person name="Ebbesson L."/>
            <person name="Teles M."/>
            <person name="MacKenzie S."/>
            <person name="Amaro C."/>
        </authorList>
    </citation>
    <scope>NUCLEOTIDE SEQUENCE</scope>
</reference>
<sequence>MLNSKGARDCCCQHPIRSTISHKCLLEIFICIEINLSPCSWFESLAYCMVALKAKSSP</sequence>
<evidence type="ECO:0000313" key="1">
    <source>
        <dbReference type="EMBL" id="JAH62710.1"/>
    </source>
</evidence>
<proteinExistence type="predicted"/>
<protein>
    <submittedName>
        <fullName evidence="1">Uncharacterized protein</fullName>
    </submittedName>
</protein>
<dbReference type="AlphaFoldDB" id="A0A0E9UBW2"/>
<organism evidence="1">
    <name type="scientific">Anguilla anguilla</name>
    <name type="common">European freshwater eel</name>
    <name type="synonym">Muraena anguilla</name>
    <dbReference type="NCBI Taxonomy" id="7936"/>
    <lineage>
        <taxon>Eukaryota</taxon>
        <taxon>Metazoa</taxon>
        <taxon>Chordata</taxon>
        <taxon>Craniata</taxon>
        <taxon>Vertebrata</taxon>
        <taxon>Euteleostomi</taxon>
        <taxon>Actinopterygii</taxon>
        <taxon>Neopterygii</taxon>
        <taxon>Teleostei</taxon>
        <taxon>Anguilliformes</taxon>
        <taxon>Anguillidae</taxon>
        <taxon>Anguilla</taxon>
    </lineage>
</organism>